<keyword evidence="2" id="KW-1185">Reference proteome</keyword>
<dbReference type="KEGG" id="marb:CJ263_02280"/>
<name>A0A223V1C7_9FLAO</name>
<evidence type="ECO:0000313" key="1">
    <source>
        <dbReference type="EMBL" id="ASV29144.1"/>
    </source>
</evidence>
<dbReference type="Proteomes" id="UP000215244">
    <property type="component" value="Chromosome"/>
</dbReference>
<sequence>MMTFFTILLVLIGLNIAMLIASLQNASKKSKKPTSISSEDNPSVIYPINLITSNYKKAV</sequence>
<protein>
    <submittedName>
        <fullName evidence="1">Uncharacterized protein</fullName>
    </submittedName>
</protein>
<gene>
    <name evidence="1" type="ORF">CJ263_02280</name>
</gene>
<dbReference type="AlphaFoldDB" id="A0A223V1C7"/>
<dbReference type="EMBL" id="CP022957">
    <property type="protein sequence ID" value="ASV29144.1"/>
    <property type="molecule type" value="Genomic_DNA"/>
</dbReference>
<organism evidence="1 2">
    <name type="scientific">Maribacter cobaltidurans</name>
    <dbReference type="NCBI Taxonomy" id="1178778"/>
    <lineage>
        <taxon>Bacteria</taxon>
        <taxon>Pseudomonadati</taxon>
        <taxon>Bacteroidota</taxon>
        <taxon>Flavobacteriia</taxon>
        <taxon>Flavobacteriales</taxon>
        <taxon>Flavobacteriaceae</taxon>
        <taxon>Maribacter</taxon>
    </lineage>
</organism>
<evidence type="ECO:0000313" key="2">
    <source>
        <dbReference type="Proteomes" id="UP000215244"/>
    </source>
</evidence>
<accession>A0A223V1C7</accession>
<proteinExistence type="predicted"/>
<reference evidence="1 2" key="1">
    <citation type="submission" date="2017-08" db="EMBL/GenBank/DDBJ databases">
        <title>The complete genome sequence of Maribacter sp. B1, isolated from deep-sea sediment.</title>
        <authorList>
            <person name="Wu Y.-H."/>
            <person name="Cheng H."/>
            <person name="Xu X.-W."/>
        </authorList>
    </citation>
    <scope>NUCLEOTIDE SEQUENCE [LARGE SCALE GENOMIC DNA]</scope>
    <source>
        <strain evidence="1 2">B1</strain>
    </source>
</reference>